<dbReference type="Pfam" id="PF09992">
    <property type="entry name" value="NAGPA"/>
    <property type="match status" value="1"/>
</dbReference>
<reference evidence="4 5" key="1">
    <citation type="submission" date="2019-03" db="EMBL/GenBank/DDBJ databases">
        <title>Genomic Encyclopedia of Type Strains, Phase IV (KMG-IV): sequencing the most valuable type-strain genomes for metagenomic binning, comparative biology and taxonomic classification.</title>
        <authorList>
            <person name="Goeker M."/>
        </authorList>
    </citation>
    <scope>NUCLEOTIDE SEQUENCE [LARGE SCALE GENOMIC DNA]</scope>
    <source>
        <strain evidence="4 5">DSM 22958</strain>
    </source>
</reference>
<evidence type="ECO:0000256" key="2">
    <source>
        <dbReference type="SAM" id="Phobius"/>
    </source>
</evidence>
<evidence type="ECO:0000313" key="4">
    <source>
        <dbReference type="EMBL" id="TCO15809.1"/>
    </source>
</evidence>
<comment type="caution">
    <text evidence="4">The sequence shown here is derived from an EMBL/GenBank/DDBJ whole genome shotgun (WGS) entry which is preliminary data.</text>
</comment>
<feature type="transmembrane region" description="Helical" evidence="2">
    <location>
        <begin position="97"/>
        <end position="119"/>
    </location>
</feature>
<dbReference type="AlphaFoldDB" id="A0A4R2GX83"/>
<evidence type="ECO:0000313" key="5">
    <source>
        <dbReference type="Proteomes" id="UP000294881"/>
    </source>
</evidence>
<feature type="domain" description="Phosphodiester glycosidase" evidence="3">
    <location>
        <begin position="174"/>
        <end position="320"/>
    </location>
</feature>
<feature type="region of interest" description="Disordered" evidence="1">
    <location>
        <begin position="343"/>
        <end position="364"/>
    </location>
</feature>
<organism evidence="4 5">
    <name type="scientific">Camelimonas lactis</name>
    <dbReference type="NCBI Taxonomy" id="659006"/>
    <lineage>
        <taxon>Bacteria</taxon>
        <taxon>Pseudomonadati</taxon>
        <taxon>Pseudomonadota</taxon>
        <taxon>Alphaproteobacteria</taxon>
        <taxon>Hyphomicrobiales</taxon>
        <taxon>Chelatococcaceae</taxon>
        <taxon>Camelimonas</taxon>
    </lineage>
</organism>
<keyword evidence="2" id="KW-1133">Transmembrane helix</keyword>
<sequence>MRRRAIMLPTSRDTSERSHDGRFPVALAADPGFQLSGDGYSMLREICNVRRWRVAFRSLLSGQPAGGAGAVLRGAVAPDPDHGGEAWSGRRQGLRAVVVRASLLAAVATSGGVAATGVVHADGLCRKLTFESVGHVVCEISLRDHQVRMYLRGADGQPYGRLSRLVDSPAGRELVMAINGGMYGDDRGPVGLFVEGGKQLRAANTRRGSGNFHMKPNGVFYVTASGAGVLTTERYLRQKPRALYATQSGPMLVIDGKLHPRFAGEGQSLKIRNGVGVRGGGTVVFAISDQPVSFGSFARLFRDALKTPDALYLDGSISSIYAPDVGRRDWLYPVGPIIGVAPRASGPTPVVRPPAKAGSKSAAR</sequence>
<keyword evidence="2" id="KW-0472">Membrane</keyword>
<dbReference type="InterPro" id="IPR018711">
    <property type="entry name" value="NAGPA"/>
</dbReference>
<dbReference type="OrthoDB" id="5515706at2"/>
<evidence type="ECO:0000256" key="1">
    <source>
        <dbReference type="SAM" id="MobiDB-lite"/>
    </source>
</evidence>
<accession>A0A4R2GX83</accession>
<protein>
    <submittedName>
        <fullName evidence="4">Uncharacterized protein YigE (DUF2233 family)</fullName>
    </submittedName>
</protein>
<dbReference type="Proteomes" id="UP000294881">
    <property type="component" value="Unassembled WGS sequence"/>
</dbReference>
<keyword evidence="2" id="KW-0812">Transmembrane</keyword>
<evidence type="ECO:0000259" key="3">
    <source>
        <dbReference type="Pfam" id="PF09992"/>
    </source>
</evidence>
<feature type="region of interest" description="Disordered" evidence="1">
    <location>
        <begin position="1"/>
        <end position="21"/>
    </location>
</feature>
<name>A0A4R2GX83_9HYPH</name>
<gene>
    <name evidence="4" type="ORF">EV666_10157</name>
</gene>
<keyword evidence="5" id="KW-1185">Reference proteome</keyword>
<proteinExistence type="predicted"/>
<dbReference type="EMBL" id="SLWL01000001">
    <property type="protein sequence ID" value="TCO15809.1"/>
    <property type="molecule type" value="Genomic_DNA"/>
</dbReference>